<feature type="active site" description="Proton acceptor" evidence="4">
    <location>
        <position position="212"/>
    </location>
</feature>
<dbReference type="SUPFAM" id="SSF52151">
    <property type="entry name" value="FabD/lysophospholipase-like"/>
    <property type="match status" value="1"/>
</dbReference>
<keyword evidence="2 4" id="KW-0442">Lipid degradation</keyword>
<protein>
    <submittedName>
        <fullName evidence="6">Patatin-like phospholipase family protein</fullName>
    </submittedName>
</protein>
<feature type="active site" description="Nucleophile" evidence="4">
    <location>
        <position position="45"/>
    </location>
</feature>
<evidence type="ECO:0000256" key="4">
    <source>
        <dbReference type="PROSITE-ProRule" id="PRU01161"/>
    </source>
</evidence>
<evidence type="ECO:0000313" key="7">
    <source>
        <dbReference type="Proteomes" id="UP001595909"/>
    </source>
</evidence>
<dbReference type="EMBL" id="JBHSIM010000005">
    <property type="protein sequence ID" value="MFC4831475.1"/>
    <property type="molecule type" value="Genomic_DNA"/>
</dbReference>
<dbReference type="PROSITE" id="PS51635">
    <property type="entry name" value="PNPLA"/>
    <property type="match status" value="1"/>
</dbReference>
<evidence type="ECO:0000256" key="2">
    <source>
        <dbReference type="ARBA" id="ARBA00022963"/>
    </source>
</evidence>
<proteinExistence type="predicted"/>
<dbReference type="Proteomes" id="UP001595909">
    <property type="component" value="Unassembled WGS sequence"/>
</dbReference>
<dbReference type="PANTHER" id="PTHR14226:SF57">
    <property type="entry name" value="BLR7027 PROTEIN"/>
    <property type="match status" value="1"/>
</dbReference>
<feature type="short sequence motif" description="GXSXG" evidence="4">
    <location>
        <begin position="43"/>
        <end position="47"/>
    </location>
</feature>
<evidence type="ECO:0000259" key="5">
    <source>
        <dbReference type="PROSITE" id="PS51635"/>
    </source>
</evidence>
<evidence type="ECO:0000256" key="1">
    <source>
        <dbReference type="ARBA" id="ARBA00022801"/>
    </source>
</evidence>
<dbReference type="InterPro" id="IPR016035">
    <property type="entry name" value="Acyl_Trfase/lysoPLipase"/>
</dbReference>
<keyword evidence="3 4" id="KW-0443">Lipid metabolism</keyword>
<comment type="caution">
    <text evidence="6">The sequence shown here is derived from an EMBL/GenBank/DDBJ whole genome shotgun (WGS) entry which is preliminary data.</text>
</comment>
<dbReference type="PANTHER" id="PTHR14226">
    <property type="entry name" value="NEUROPATHY TARGET ESTERASE/SWISS CHEESE D.MELANOGASTER"/>
    <property type="match status" value="1"/>
</dbReference>
<evidence type="ECO:0000256" key="3">
    <source>
        <dbReference type="ARBA" id="ARBA00023098"/>
    </source>
</evidence>
<evidence type="ECO:0000313" key="6">
    <source>
        <dbReference type="EMBL" id="MFC4831475.1"/>
    </source>
</evidence>
<dbReference type="Pfam" id="PF01734">
    <property type="entry name" value="Patatin"/>
    <property type="match status" value="1"/>
</dbReference>
<keyword evidence="7" id="KW-1185">Reference proteome</keyword>
<dbReference type="RefSeq" id="WP_274191068.1">
    <property type="nucleotide sequence ID" value="NZ_BAABHN010000005.1"/>
</dbReference>
<sequence>MDGERVGLVLSGSAARGPYQAGALSVLIPALLADGKAPVVLLGTSSGGISATLLAQFADTGAEAGQHVADVWTSFGAVFDNPFFGGASLRVIGRSLLGGLIEPVSSLLDTRPLREHAQKVFDPARVRANVDGGRPLTLAVAATVCPTEGAAARSRLFLLGERPARPPHDHAVDVVEVEQITLSHVLASAAIPLAFPPEYVAEPHAWRGYYVDGGVRLNAPVDAALACGVTRLVVVSGHSVGAPPQPRPVPPGAPPDTAATAALSVRAVLSDGLSDDLHALGRHNRWLREIEDVVPEDRRPGTRVPYLAVAPEDGQLAQLAADVFRPSALPLTANSAIGRMLDALGDGVGRDELLSLILFDGEYARQQVALGRERAEEVLAHGWRFGPPEQEDG</sequence>
<gene>
    <name evidence="6" type="ORF">ACFPEL_03530</name>
</gene>
<feature type="domain" description="PNPLA" evidence="5">
    <location>
        <begin position="8"/>
        <end position="225"/>
    </location>
</feature>
<feature type="short sequence motif" description="DGA/G" evidence="4">
    <location>
        <begin position="212"/>
        <end position="214"/>
    </location>
</feature>
<dbReference type="Gene3D" id="3.40.1090.10">
    <property type="entry name" value="Cytosolic phospholipase A2 catalytic domain"/>
    <property type="match status" value="1"/>
</dbReference>
<dbReference type="InterPro" id="IPR002641">
    <property type="entry name" value="PNPLA_dom"/>
</dbReference>
<dbReference type="InterPro" id="IPR050301">
    <property type="entry name" value="NTE"/>
</dbReference>
<name>A0ABV9RCI2_9PSEU</name>
<accession>A0ABV9RCI2</accession>
<comment type="caution">
    <text evidence="4">Lacks conserved residue(s) required for the propagation of feature annotation.</text>
</comment>
<organism evidence="6 7">
    <name type="scientific">Actinomycetospora chibensis</name>
    <dbReference type="NCBI Taxonomy" id="663606"/>
    <lineage>
        <taxon>Bacteria</taxon>
        <taxon>Bacillati</taxon>
        <taxon>Actinomycetota</taxon>
        <taxon>Actinomycetes</taxon>
        <taxon>Pseudonocardiales</taxon>
        <taxon>Pseudonocardiaceae</taxon>
        <taxon>Actinomycetospora</taxon>
    </lineage>
</organism>
<keyword evidence="1 4" id="KW-0378">Hydrolase</keyword>
<reference evidence="7" key="1">
    <citation type="journal article" date="2019" name="Int. J. Syst. Evol. Microbiol.">
        <title>The Global Catalogue of Microorganisms (GCM) 10K type strain sequencing project: providing services to taxonomists for standard genome sequencing and annotation.</title>
        <authorList>
            <consortium name="The Broad Institute Genomics Platform"/>
            <consortium name="The Broad Institute Genome Sequencing Center for Infectious Disease"/>
            <person name="Wu L."/>
            <person name="Ma J."/>
        </authorList>
    </citation>
    <scope>NUCLEOTIDE SEQUENCE [LARGE SCALE GENOMIC DNA]</scope>
    <source>
        <strain evidence="7">CCUG 50347</strain>
    </source>
</reference>